<evidence type="ECO:0000313" key="1">
    <source>
        <dbReference type="EMBL" id="QJA85224.1"/>
    </source>
</evidence>
<name>A0A6M3KUV9_9ZZZZ</name>
<protein>
    <recommendedName>
        <fullName evidence="2">Methyltransferase</fullName>
    </recommendedName>
</protein>
<organism evidence="1">
    <name type="scientific">viral metagenome</name>
    <dbReference type="NCBI Taxonomy" id="1070528"/>
    <lineage>
        <taxon>unclassified sequences</taxon>
        <taxon>metagenomes</taxon>
        <taxon>organismal metagenomes</taxon>
    </lineage>
</organism>
<sequence length="61" mass="7285">MSIALPKLNVVFQGTYNEILEHQIIDKIEEIGFERTDRYYDGKRGITVIIFEEKKQRRENV</sequence>
<accession>A0A6M3KUV9</accession>
<dbReference type="EMBL" id="MT142562">
    <property type="protein sequence ID" value="QJA85224.1"/>
    <property type="molecule type" value="Genomic_DNA"/>
</dbReference>
<dbReference type="AlphaFoldDB" id="A0A6M3KUV9"/>
<gene>
    <name evidence="1" type="ORF">MM415B02248_0004</name>
</gene>
<proteinExistence type="predicted"/>
<reference evidence="1" key="1">
    <citation type="submission" date="2020-03" db="EMBL/GenBank/DDBJ databases">
        <title>The deep terrestrial virosphere.</title>
        <authorList>
            <person name="Holmfeldt K."/>
            <person name="Nilsson E."/>
            <person name="Simone D."/>
            <person name="Lopez-Fernandez M."/>
            <person name="Wu X."/>
            <person name="de Brujin I."/>
            <person name="Lundin D."/>
            <person name="Andersson A."/>
            <person name="Bertilsson S."/>
            <person name="Dopson M."/>
        </authorList>
    </citation>
    <scope>NUCLEOTIDE SEQUENCE</scope>
    <source>
        <strain evidence="1">MM415B02248</strain>
    </source>
</reference>
<evidence type="ECO:0008006" key="2">
    <source>
        <dbReference type="Google" id="ProtNLM"/>
    </source>
</evidence>